<proteinExistence type="predicted"/>
<accession>A0AC35EUX1</accession>
<name>A0AC35EUX1_9BILA</name>
<evidence type="ECO:0000313" key="2">
    <source>
        <dbReference type="WBParaSite" id="PS1159_v2.g1099.t2"/>
    </source>
</evidence>
<reference evidence="2" key="1">
    <citation type="submission" date="2022-11" db="UniProtKB">
        <authorList>
            <consortium name="WormBaseParasite"/>
        </authorList>
    </citation>
    <scope>IDENTIFICATION</scope>
</reference>
<organism evidence="1 2">
    <name type="scientific">Panagrolaimus sp. PS1159</name>
    <dbReference type="NCBI Taxonomy" id="55785"/>
    <lineage>
        <taxon>Eukaryota</taxon>
        <taxon>Metazoa</taxon>
        <taxon>Ecdysozoa</taxon>
        <taxon>Nematoda</taxon>
        <taxon>Chromadorea</taxon>
        <taxon>Rhabditida</taxon>
        <taxon>Tylenchina</taxon>
        <taxon>Panagrolaimomorpha</taxon>
        <taxon>Panagrolaimoidea</taxon>
        <taxon>Panagrolaimidae</taxon>
        <taxon>Panagrolaimus</taxon>
    </lineage>
</organism>
<sequence>MNGDRRILDIVSPSTYQEYDRHVITISVIGLSGPDSIKGSTGVGKSVLCNRLVRPEFENFYIDHITHLSQADFSGSPVINNDHWLYWVNLESHDKLMYICRDQLGAESSFETRILPDGKTNIDAFLLVFDVSRLIPGQSEFISNILQSLNKTKRPIFIAATKCDSIKYYLDGLQELQKIIRKKDFKNVNQTIILQSLNKTKRPVFIAATKCDSIKYYLDGLQELQKLIRKKDFKNVNQTIIETSALQNVNISELLKFVAATVDKYKGKIKVLSYDDAVEARTIKLKELRENFINLIAQIFPREEWPRRQNQKQPNWKMLVKDFGVAAQPEYKYFTAAYGTKEAERIYDEHMNRSKEWEDFINLIAQILPREEWPRRQNQKQLNWKMLVKDFGVAAQPAYKYFTAAYGTKEAERIYDEHMNRSKEWWTAKEQREKLPALRNVLLEFFDSNSLIEAKWEDIVYKTKQHPMFDRYFKPVGQSLSRFTQHSQDARIPAELLQTYDAQHMFYELQKEISNKAILDAQIERFISFLAHKEVIIPGRKYSDAKVLVNEIETYEQFLPNVLVNEIETYEQFLPNGRAEQAYAEFQTFLINEAERNFVELLQERLPIFAAFALLKQKSSNPNLTVDNEFETYFSHALQDDRRFRQMNGLNERRRKLMQRFCNFIIHPLDDYCFAGSFCANKQLSKIIETNYPNYHKFFPVDIVIYGEDYLVDEFITAVYMSLSVDRLFDYDSGLAKISCFKHADPLNSSRIRSLICVVNSLDTVENFMGIKWKAAPGLPPLFINASASEEILLQQHVSQIADKIGGVYISEDNLSCVETSSIQSLTAHFHFDQIQRVLREVCHAQLSGIYSDLRVQISFMCGDVFKPDVVLSMLLDQANHTHSSGNVFTFDQHLPQENLNIRIRVDATAYHSWLLSPVGWPLNAINGHILIYSPLRIASWHHAEMAARMLVAAAGPNIDDQQIVGKSILILAVDDPGNYFSNKNSRLLLTLGNKLAEEIGASFATLSPTTGGVSQMELFVNFFELIFTNDALPDAYYFPTMLAANLLTPQNASSSTSPSTASRNSFFDKK</sequence>
<dbReference type="Proteomes" id="UP000887580">
    <property type="component" value="Unplaced"/>
</dbReference>
<protein>
    <submittedName>
        <fullName evidence="2">PG2 pseudoGTPase domain-containing protein</fullName>
    </submittedName>
</protein>
<dbReference type="WBParaSite" id="PS1159_v2.g1099.t2">
    <property type="protein sequence ID" value="PS1159_v2.g1099.t2"/>
    <property type="gene ID" value="PS1159_v2.g1099"/>
</dbReference>
<evidence type="ECO:0000313" key="1">
    <source>
        <dbReference type="Proteomes" id="UP000887580"/>
    </source>
</evidence>